<evidence type="ECO:0000256" key="1">
    <source>
        <dbReference type="SAM" id="MobiDB-lite"/>
    </source>
</evidence>
<feature type="non-terminal residue" evidence="2">
    <location>
        <position position="1"/>
    </location>
</feature>
<feature type="region of interest" description="Disordered" evidence="1">
    <location>
        <begin position="116"/>
        <end position="149"/>
    </location>
</feature>
<evidence type="ECO:0000313" key="2">
    <source>
        <dbReference type="EMBL" id="RUS71093.1"/>
    </source>
</evidence>
<dbReference type="AlphaFoldDB" id="A0A3S1ASR8"/>
<reference evidence="2 3" key="1">
    <citation type="submission" date="2019-01" db="EMBL/GenBank/DDBJ databases">
        <title>A draft genome assembly of the solar-powered sea slug Elysia chlorotica.</title>
        <authorList>
            <person name="Cai H."/>
            <person name="Li Q."/>
            <person name="Fang X."/>
            <person name="Li J."/>
            <person name="Curtis N.E."/>
            <person name="Altenburger A."/>
            <person name="Shibata T."/>
            <person name="Feng M."/>
            <person name="Maeda T."/>
            <person name="Schwartz J.A."/>
            <person name="Shigenobu S."/>
            <person name="Lundholm N."/>
            <person name="Nishiyama T."/>
            <person name="Yang H."/>
            <person name="Hasebe M."/>
            <person name="Li S."/>
            <person name="Pierce S.K."/>
            <person name="Wang J."/>
        </authorList>
    </citation>
    <scope>NUCLEOTIDE SEQUENCE [LARGE SCALE GENOMIC DNA]</scope>
    <source>
        <strain evidence="2">EC2010</strain>
        <tissue evidence="2">Whole organism of an adult</tissue>
    </source>
</reference>
<protein>
    <submittedName>
        <fullName evidence="2">Uncharacterized protein</fullName>
    </submittedName>
</protein>
<feature type="non-terminal residue" evidence="2">
    <location>
        <position position="149"/>
    </location>
</feature>
<sequence length="149" mass="17188">ISLKPNTDKKQSGEYRGIPQTRFRVFDTSEERQMAGPLTETQRAWHKKRLERKDIVTQRIFTRGFDMRTLAWEIDRKLVVMDSGYARQRENRQLLQESREDVARLVTRNEIAFSKGVMSSTKGADGRSSTVHPSDPMDTREDNLDVGGS</sequence>
<gene>
    <name evidence="2" type="ORF">EGW08_021139</name>
</gene>
<proteinExistence type="predicted"/>
<comment type="caution">
    <text evidence="2">The sequence shown here is derived from an EMBL/GenBank/DDBJ whole genome shotgun (WGS) entry which is preliminary data.</text>
</comment>
<name>A0A3S1ASR8_ELYCH</name>
<organism evidence="2 3">
    <name type="scientific">Elysia chlorotica</name>
    <name type="common">Eastern emerald elysia</name>
    <name type="synonym">Sea slug</name>
    <dbReference type="NCBI Taxonomy" id="188477"/>
    <lineage>
        <taxon>Eukaryota</taxon>
        <taxon>Metazoa</taxon>
        <taxon>Spiralia</taxon>
        <taxon>Lophotrochozoa</taxon>
        <taxon>Mollusca</taxon>
        <taxon>Gastropoda</taxon>
        <taxon>Heterobranchia</taxon>
        <taxon>Euthyneura</taxon>
        <taxon>Panpulmonata</taxon>
        <taxon>Sacoglossa</taxon>
        <taxon>Placobranchoidea</taxon>
        <taxon>Plakobranchidae</taxon>
        <taxon>Elysia</taxon>
    </lineage>
</organism>
<dbReference type="OrthoDB" id="10597803at2759"/>
<accession>A0A3S1ASR8</accession>
<dbReference type="EMBL" id="RQTK01001274">
    <property type="protein sequence ID" value="RUS71093.1"/>
    <property type="molecule type" value="Genomic_DNA"/>
</dbReference>
<evidence type="ECO:0000313" key="3">
    <source>
        <dbReference type="Proteomes" id="UP000271974"/>
    </source>
</evidence>
<dbReference type="Proteomes" id="UP000271974">
    <property type="component" value="Unassembled WGS sequence"/>
</dbReference>
<feature type="compositionally biased region" description="Polar residues" evidence="1">
    <location>
        <begin position="117"/>
        <end position="132"/>
    </location>
</feature>
<keyword evidence="3" id="KW-1185">Reference proteome</keyword>